<evidence type="ECO:0000256" key="1">
    <source>
        <dbReference type="ARBA" id="ARBA00000085"/>
    </source>
</evidence>
<keyword evidence="9" id="KW-0472">Membrane</keyword>
<dbReference type="EMBL" id="FPBA01000015">
    <property type="protein sequence ID" value="SFT88796.1"/>
    <property type="molecule type" value="Genomic_DNA"/>
</dbReference>
<feature type="transmembrane region" description="Helical" evidence="9">
    <location>
        <begin position="209"/>
        <end position="226"/>
    </location>
</feature>
<keyword evidence="8" id="KW-0902">Two-component regulatory system</keyword>
<keyword evidence="3" id="KW-0597">Phosphoprotein</keyword>
<evidence type="ECO:0000256" key="3">
    <source>
        <dbReference type="ARBA" id="ARBA00022553"/>
    </source>
</evidence>
<dbReference type="Pfam" id="PF02518">
    <property type="entry name" value="HATPase_c"/>
    <property type="match status" value="1"/>
</dbReference>
<dbReference type="GO" id="GO:0016020">
    <property type="term" value="C:membrane"/>
    <property type="evidence" value="ECO:0007669"/>
    <property type="project" value="InterPro"/>
</dbReference>
<protein>
    <recommendedName>
        <fullName evidence="2">histidine kinase</fullName>
        <ecNumber evidence="2">2.7.13.3</ecNumber>
    </recommendedName>
</protein>
<evidence type="ECO:0000313" key="12">
    <source>
        <dbReference type="EMBL" id="SFT88796.1"/>
    </source>
</evidence>
<evidence type="ECO:0000259" key="10">
    <source>
        <dbReference type="Pfam" id="PF02518"/>
    </source>
</evidence>
<keyword evidence="6 12" id="KW-0418">Kinase</keyword>
<dbReference type="OrthoDB" id="5241729at2"/>
<dbReference type="Proteomes" id="UP000199546">
    <property type="component" value="Unassembled WGS sequence"/>
</dbReference>
<feature type="transmembrane region" description="Helical" evidence="9">
    <location>
        <begin position="69"/>
        <end position="88"/>
    </location>
</feature>
<name>A0A1I7BNQ1_9ACTN</name>
<reference evidence="13" key="1">
    <citation type="submission" date="2016-10" db="EMBL/GenBank/DDBJ databases">
        <authorList>
            <person name="Varghese N."/>
            <person name="Submissions S."/>
        </authorList>
    </citation>
    <scope>NUCLEOTIDE SEQUENCE [LARGE SCALE GENOMIC DNA]</scope>
    <source>
        <strain evidence="13">DSM 46136</strain>
    </source>
</reference>
<dbReference type="PANTHER" id="PTHR24421">
    <property type="entry name" value="NITRATE/NITRITE SENSOR PROTEIN NARX-RELATED"/>
    <property type="match status" value="1"/>
</dbReference>
<dbReference type="GO" id="GO:0046983">
    <property type="term" value="F:protein dimerization activity"/>
    <property type="evidence" value="ECO:0007669"/>
    <property type="project" value="InterPro"/>
</dbReference>
<evidence type="ECO:0000256" key="7">
    <source>
        <dbReference type="ARBA" id="ARBA00022840"/>
    </source>
</evidence>
<proteinExistence type="predicted"/>
<dbReference type="AlphaFoldDB" id="A0A1I7BNQ1"/>
<dbReference type="EC" id="2.7.13.3" evidence="2"/>
<organism evidence="12 13">
    <name type="scientific">Geodermatophilus amargosae</name>
    <dbReference type="NCBI Taxonomy" id="1296565"/>
    <lineage>
        <taxon>Bacteria</taxon>
        <taxon>Bacillati</taxon>
        <taxon>Actinomycetota</taxon>
        <taxon>Actinomycetes</taxon>
        <taxon>Geodermatophilales</taxon>
        <taxon>Geodermatophilaceae</taxon>
        <taxon>Geodermatophilus</taxon>
    </lineage>
</organism>
<feature type="transmembrane region" description="Helical" evidence="9">
    <location>
        <begin position="12"/>
        <end position="32"/>
    </location>
</feature>
<evidence type="ECO:0000256" key="5">
    <source>
        <dbReference type="ARBA" id="ARBA00022741"/>
    </source>
</evidence>
<sequence length="588" mass="61375">MQRLRRRTRATLAAAGAAAGVAAAGALVWGGYRVPADLLAPTLVLDLAVGWSFIGVGLVAWTRRPDSRTGLLMVVLGFAWFARFAVAVDTRTGFVVGVLVGSVHLSVLVHLLVTFPGGRVQDRGQRVLVTVGYLLSAPLDAVFLVVFGAQRQLGEGPPPNGLVIAPSNGEFDPSGVDLAVQGVVVVLFVSLLATVFTRWRSAGPAQRRGLTPGALGAALIVVTILVERTAVLLLIPPAVGVALAWSAEVVLVVWPLALLLGLLRSQLDRSAVSRLIVELGAGLPVPERLRSALAATLHDPSLELAYWLPERRTFVDPAGAPVRVAPARDRALTYLERDGRQIAVLVHDPALAGEPELVAAVAAGAGLAVENDRLHAEVRSRLREVQASRARIVEAADGARRRVERDLHDGAQQRLVTVALALRLARTQVGTASSAELAALLDEAGAELAGALDELRELARGIHPVLLTDAGLGPALESLAERCPVPAVVAAVPARRWAEAVEQTCYFVVSEALANAVKHAGAAQVVVEVRETAGRLRVEVGDDGAGGADVSGSGLRGLADRVATLGGELTVHSPRSGGTRVIATVPCA</sequence>
<feature type="domain" description="Histidine kinase/HSP90-like ATPase" evidence="10">
    <location>
        <begin position="503"/>
        <end position="586"/>
    </location>
</feature>
<feature type="transmembrane region" description="Helical" evidence="9">
    <location>
        <begin position="238"/>
        <end position="263"/>
    </location>
</feature>
<dbReference type="SUPFAM" id="SSF55874">
    <property type="entry name" value="ATPase domain of HSP90 chaperone/DNA topoisomerase II/histidine kinase"/>
    <property type="match status" value="1"/>
</dbReference>
<keyword evidence="9" id="KW-0812">Transmembrane</keyword>
<evidence type="ECO:0000313" key="13">
    <source>
        <dbReference type="Proteomes" id="UP000199546"/>
    </source>
</evidence>
<dbReference type="Gene3D" id="3.30.565.10">
    <property type="entry name" value="Histidine kinase-like ATPase, C-terminal domain"/>
    <property type="match status" value="1"/>
</dbReference>
<evidence type="ECO:0000256" key="9">
    <source>
        <dbReference type="SAM" id="Phobius"/>
    </source>
</evidence>
<accession>A0A1I7BNQ1</accession>
<dbReference type="InterPro" id="IPR011712">
    <property type="entry name" value="Sig_transdc_His_kin_sub3_dim/P"/>
</dbReference>
<evidence type="ECO:0000256" key="6">
    <source>
        <dbReference type="ARBA" id="ARBA00022777"/>
    </source>
</evidence>
<gene>
    <name evidence="12" type="ORF">SAMN05660657_03712</name>
</gene>
<feature type="transmembrane region" description="Helical" evidence="9">
    <location>
        <begin position="38"/>
        <end position="62"/>
    </location>
</feature>
<evidence type="ECO:0000256" key="4">
    <source>
        <dbReference type="ARBA" id="ARBA00022679"/>
    </source>
</evidence>
<feature type="domain" description="Signal transduction histidine kinase subgroup 3 dimerisation and phosphoacceptor" evidence="11">
    <location>
        <begin position="400"/>
        <end position="465"/>
    </location>
</feature>
<evidence type="ECO:0000256" key="2">
    <source>
        <dbReference type="ARBA" id="ARBA00012438"/>
    </source>
</evidence>
<dbReference type="InterPro" id="IPR036890">
    <property type="entry name" value="HATPase_C_sf"/>
</dbReference>
<comment type="catalytic activity">
    <reaction evidence="1">
        <text>ATP + protein L-histidine = ADP + protein N-phospho-L-histidine.</text>
        <dbReference type="EC" id="2.7.13.3"/>
    </reaction>
</comment>
<dbReference type="GO" id="GO:0000155">
    <property type="term" value="F:phosphorelay sensor kinase activity"/>
    <property type="evidence" value="ECO:0007669"/>
    <property type="project" value="InterPro"/>
</dbReference>
<feature type="transmembrane region" description="Helical" evidence="9">
    <location>
        <begin position="178"/>
        <end position="197"/>
    </location>
</feature>
<dbReference type="RefSeq" id="WP_093581603.1">
    <property type="nucleotide sequence ID" value="NZ_FPBA01000015.1"/>
</dbReference>
<dbReference type="Gene3D" id="1.20.5.1930">
    <property type="match status" value="1"/>
</dbReference>
<evidence type="ECO:0000259" key="11">
    <source>
        <dbReference type="Pfam" id="PF07730"/>
    </source>
</evidence>
<dbReference type="GO" id="GO:0005524">
    <property type="term" value="F:ATP binding"/>
    <property type="evidence" value="ECO:0007669"/>
    <property type="project" value="UniProtKB-KW"/>
</dbReference>
<dbReference type="CDD" id="cd16917">
    <property type="entry name" value="HATPase_UhpB-NarQ-NarX-like"/>
    <property type="match status" value="1"/>
</dbReference>
<dbReference type="InterPro" id="IPR003594">
    <property type="entry name" value="HATPase_dom"/>
</dbReference>
<keyword evidence="4" id="KW-0808">Transferase</keyword>
<feature type="transmembrane region" description="Helical" evidence="9">
    <location>
        <begin position="127"/>
        <end position="149"/>
    </location>
</feature>
<keyword evidence="7" id="KW-0067">ATP-binding</keyword>
<dbReference type="STRING" id="1296565.SAMN05660657_03712"/>
<keyword evidence="13" id="KW-1185">Reference proteome</keyword>
<feature type="transmembrane region" description="Helical" evidence="9">
    <location>
        <begin position="94"/>
        <end position="115"/>
    </location>
</feature>
<keyword evidence="9" id="KW-1133">Transmembrane helix</keyword>
<evidence type="ECO:0000256" key="8">
    <source>
        <dbReference type="ARBA" id="ARBA00023012"/>
    </source>
</evidence>
<dbReference type="Pfam" id="PF07730">
    <property type="entry name" value="HisKA_3"/>
    <property type="match status" value="1"/>
</dbReference>
<dbReference type="InterPro" id="IPR050482">
    <property type="entry name" value="Sensor_HK_TwoCompSys"/>
</dbReference>
<dbReference type="PANTHER" id="PTHR24421:SF10">
    <property type="entry name" value="NITRATE_NITRITE SENSOR PROTEIN NARQ"/>
    <property type="match status" value="1"/>
</dbReference>
<keyword evidence="5" id="KW-0547">Nucleotide-binding</keyword>